<dbReference type="NCBIfam" id="TIGR00937">
    <property type="entry name" value="2A51"/>
    <property type="match status" value="1"/>
</dbReference>
<evidence type="ECO:0000256" key="1">
    <source>
        <dbReference type="ARBA" id="ARBA00004651"/>
    </source>
</evidence>
<feature type="transmembrane region" description="Helical" evidence="7">
    <location>
        <begin position="89"/>
        <end position="110"/>
    </location>
</feature>
<dbReference type="EMBL" id="JAAGRR010000043">
    <property type="protein sequence ID" value="NDY42257.1"/>
    <property type="molecule type" value="Genomic_DNA"/>
</dbReference>
<keyword evidence="5 7" id="KW-1133">Transmembrane helix</keyword>
<reference evidence="8 9" key="1">
    <citation type="submission" date="2020-02" db="EMBL/GenBank/DDBJ databases">
        <title>Comparative genomics of sulfur disproportionating microorganisms.</title>
        <authorList>
            <person name="Ward L.M."/>
            <person name="Bertran E."/>
            <person name="Johnston D.T."/>
        </authorList>
    </citation>
    <scope>NUCLEOTIDE SEQUENCE [LARGE SCALE GENOMIC DNA]</scope>
    <source>
        <strain evidence="8 9">DSM 100025</strain>
    </source>
</reference>
<dbReference type="GO" id="GO:0005886">
    <property type="term" value="C:plasma membrane"/>
    <property type="evidence" value="ECO:0007669"/>
    <property type="project" value="UniProtKB-SubCell"/>
</dbReference>
<evidence type="ECO:0000256" key="2">
    <source>
        <dbReference type="ARBA" id="ARBA00005262"/>
    </source>
</evidence>
<dbReference type="RefSeq" id="WP_163298399.1">
    <property type="nucleotide sequence ID" value="NZ_JAAGRR010000043.1"/>
</dbReference>
<evidence type="ECO:0000256" key="7">
    <source>
        <dbReference type="SAM" id="Phobius"/>
    </source>
</evidence>
<feature type="transmembrane region" description="Helical" evidence="7">
    <location>
        <begin position="228"/>
        <end position="253"/>
    </location>
</feature>
<comment type="similarity">
    <text evidence="2">Belongs to the chromate ion transporter (CHR) (TC 2.A.51) family.</text>
</comment>
<dbReference type="Pfam" id="PF02417">
    <property type="entry name" value="Chromate_transp"/>
    <property type="match status" value="2"/>
</dbReference>
<dbReference type="PIRSF" id="PIRSF004810">
    <property type="entry name" value="ChrA"/>
    <property type="match status" value="1"/>
</dbReference>
<keyword evidence="4 7" id="KW-0812">Transmembrane</keyword>
<evidence type="ECO:0000256" key="6">
    <source>
        <dbReference type="ARBA" id="ARBA00023136"/>
    </source>
</evidence>
<dbReference type="GO" id="GO:0015109">
    <property type="term" value="F:chromate transmembrane transporter activity"/>
    <property type="evidence" value="ECO:0007669"/>
    <property type="project" value="InterPro"/>
</dbReference>
<comment type="subcellular location">
    <subcellularLocation>
        <location evidence="1">Cell membrane</location>
        <topology evidence="1">Multi-pass membrane protein</topology>
    </subcellularLocation>
</comment>
<feature type="transmembrane region" description="Helical" evidence="7">
    <location>
        <begin position="202"/>
        <end position="221"/>
    </location>
</feature>
<evidence type="ECO:0000256" key="3">
    <source>
        <dbReference type="ARBA" id="ARBA00022475"/>
    </source>
</evidence>
<organism evidence="8 9">
    <name type="scientific">Dissulfurirhabdus thermomarina</name>
    <dbReference type="NCBI Taxonomy" id="1765737"/>
    <lineage>
        <taxon>Bacteria</taxon>
        <taxon>Deltaproteobacteria</taxon>
        <taxon>Dissulfurirhabdaceae</taxon>
        <taxon>Dissulfurirhabdus</taxon>
    </lineage>
</organism>
<sequence length="394" mass="39834">MQRIDARGGPAGRPTPAEIFLAFLRLGLVAFGGPAMVAYIRDLAVTRRRWVAPAVFEEGIALCQSIPGATAMQAAAYAGLRAGGARGALAAYAGFGLPAVCLMTGLSELYLRTREITAAAALFGGLKVVVLALVANAAVDFGRRFVRDARDAGLAAAAALFLAAGGSPVLAVALAAGAGLVLYREVTGAAPVPGPPPAGWRALGPAAAAAGVLAAFGAALFRLRPDLFALFAVMARVDLFAFGGGYAAAPLLFHEVVEARRWLDAGAFLDGMALGQVTPGPIVVTATFVGHQVAGVAGAAAATVGIFGPSFLAVLVGAPTFDRFRGSAPFRRGVRGVLVTFVGLLAAVAFRFGLVVPWRPAAVLIGVGAFAALRRGVNVLWVVAAAGASAVLLP</sequence>
<proteinExistence type="inferred from homology"/>
<name>A0A6N9TS38_DISTH</name>
<keyword evidence="9" id="KW-1185">Reference proteome</keyword>
<comment type="caution">
    <text evidence="8">The sequence shown here is derived from an EMBL/GenBank/DDBJ whole genome shotgun (WGS) entry which is preliminary data.</text>
</comment>
<evidence type="ECO:0000313" key="8">
    <source>
        <dbReference type="EMBL" id="NDY42257.1"/>
    </source>
</evidence>
<evidence type="ECO:0000256" key="4">
    <source>
        <dbReference type="ARBA" id="ARBA00022692"/>
    </source>
</evidence>
<dbReference type="InterPro" id="IPR014047">
    <property type="entry name" value="Chr_Tranpt_l_chain"/>
</dbReference>
<evidence type="ECO:0000313" key="9">
    <source>
        <dbReference type="Proteomes" id="UP000469346"/>
    </source>
</evidence>
<dbReference type="PANTHER" id="PTHR43663:SF1">
    <property type="entry name" value="CHROMATE TRANSPORTER"/>
    <property type="match status" value="1"/>
</dbReference>
<feature type="transmembrane region" description="Helical" evidence="7">
    <location>
        <begin position="376"/>
        <end position="393"/>
    </location>
</feature>
<keyword evidence="3" id="KW-1003">Cell membrane</keyword>
<dbReference type="PANTHER" id="PTHR43663">
    <property type="entry name" value="CHROMATE TRANSPORT PROTEIN-RELATED"/>
    <property type="match status" value="1"/>
</dbReference>
<protein>
    <submittedName>
        <fullName evidence="8">Chromate efflux transporter</fullName>
    </submittedName>
</protein>
<evidence type="ECO:0000256" key="5">
    <source>
        <dbReference type="ARBA" id="ARBA00022989"/>
    </source>
</evidence>
<accession>A0A6N9TS38</accession>
<gene>
    <name evidence="8" type="primary">chrA</name>
    <name evidence="8" type="ORF">G3N55_05290</name>
</gene>
<feature type="transmembrane region" description="Helical" evidence="7">
    <location>
        <begin position="116"/>
        <end position="142"/>
    </location>
</feature>
<dbReference type="AlphaFoldDB" id="A0A6N9TS38"/>
<feature type="transmembrane region" description="Helical" evidence="7">
    <location>
        <begin position="293"/>
        <end position="316"/>
    </location>
</feature>
<keyword evidence="6 7" id="KW-0472">Membrane</keyword>
<feature type="transmembrane region" description="Helical" evidence="7">
    <location>
        <begin position="337"/>
        <end position="356"/>
    </location>
</feature>
<feature type="transmembrane region" description="Helical" evidence="7">
    <location>
        <begin position="20"/>
        <end position="40"/>
    </location>
</feature>
<feature type="transmembrane region" description="Helical" evidence="7">
    <location>
        <begin position="154"/>
        <end position="182"/>
    </location>
</feature>
<dbReference type="InterPro" id="IPR003370">
    <property type="entry name" value="Chromate_transpt"/>
</dbReference>
<dbReference type="InterPro" id="IPR052518">
    <property type="entry name" value="CHR_Transporter"/>
</dbReference>
<dbReference type="Proteomes" id="UP000469346">
    <property type="component" value="Unassembled WGS sequence"/>
</dbReference>